<comment type="catalytic activity">
    <reaction evidence="8">
        <text>N-terminal S-1,2-diacyl-sn-glyceryl-L-cysteinyl-[lipoprotein] + a glycerophospholipid = N-acyl-S-1,2-diacyl-sn-glyceryl-L-cysteinyl-[lipoprotein] + a 2-acyl-sn-glycero-3-phospholipid + H(+)</text>
        <dbReference type="Rhea" id="RHEA:48228"/>
        <dbReference type="Rhea" id="RHEA-COMP:14681"/>
        <dbReference type="Rhea" id="RHEA-COMP:14684"/>
        <dbReference type="ChEBI" id="CHEBI:15378"/>
        <dbReference type="ChEBI" id="CHEBI:136912"/>
        <dbReference type="ChEBI" id="CHEBI:140656"/>
        <dbReference type="ChEBI" id="CHEBI:140657"/>
        <dbReference type="ChEBI" id="CHEBI:140660"/>
        <dbReference type="EC" id="2.3.1.269"/>
    </reaction>
</comment>
<dbReference type="InterPro" id="IPR003010">
    <property type="entry name" value="C-N_Hydrolase"/>
</dbReference>
<dbReference type="EMBL" id="WPAF01000016">
    <property type="protein sequence ID" value="KAF0133889.1"/>
    <property type="molecule type" value="Genomic_DNA"/>
</dbReference>
<dbReference type="GO" id="GO:0005886">
    <property type="term" value="C:plasma membrane"/>
    <property type="evidence" value="ECO:0007669"/>
    <property type="project" value="UniProtKB-SubCell"/>
</dbReference>
<keyword evidence="7 8" id="KW-0012">Acyltransferase</keyword>
<protein>
    <recommendedName>
        <fullName evidence="8">Apolipoprotein N-acyltransferase</fullName>
        <shortName evidence="8">ALP N-acyltransferase</shortName>
        <ecNumber evidence="8">2.3.1.269</ecNumber>
    </recommendedName>
</protein>
<feature type="transmembrane region" description="Helical" evidence="8">
    <location>
        <begin position="172"/>
        <end position="193"/>
    </location>
</feature>
<comment type="subcellular location">
    <subcellularLocation>
        <location evidence="1 8">Cell membrane</location>
        <topology evidence="1 8">Multi-pass membrane protein</topology>
    </subcellularLocation>
</comment>
<dbReference type="HAMAP" id="MF_01148">
    <property type="entry name" value="Lnt"/>
    <property type="match status" value="1"/>
</dbReference>
<evidence type="ECO:0000256" key="8">
    <source>
        <dbReference type="HAMAP-Rule" id="MF_01148"/>
    </source>
</evidence>
<evidence type="ECO:0000256" key="1">
    <source>
        <dbReference type="ARBA" id="ARBA00004651"/>
    </source>
</evidence>
<sequence length="447" mass="49758">MSILSGILAALSFPKANLSILVWVALVPLLIEISRKKNIKGAAMSGFLFGLSFFSINLFWINTLNDYAPFFAALGFVCLVVYQSIFTALACAAIKRFANSLLMPPIIWASFEWIRSMGPFGVSAGDLGLTQAGNLQLIQIAYFIKVFGITFLIVLINNSIAKYLTKPNKLNILNMALSIALIFSVIIYGNIIIKNPASGKGITISIVQGNIPQAQKLSYKYNNEIFNIHENMTKAAIAEKSEIIIWPESVMFLYLADEPQYLSRIKALCANSHLIIGSPFNAKDGNIYNSILVFSQKGEIVFRYDKQRLVPFGEYLPFRALLYPLLKYSNFFFDDFNPGGYASLFEINSIKFGPLVCFESTFPDLAKDRTNKGADVLLTLTNDAWFKNSSAPYEHLSNAVFRAVENRKYFIQAANTGISAVIDPYGRIIAKAGIDERKVLTFKIPLP</sequence>
<reference evidence="10 11" key="1">
    <citation type="submission" date="2019-12" db="EMBL/GenBank/DDBJ databases">
        <authorList>
            <person name="Wolfe R."/>
            <person name="Danczak R."/>
            <person name="Wilkins M."/>
        </authorList>
    </citation>
    <scope>NUCLEOTIDE SEQUENCE [LARGE SCALE GENOMIC DNA]</scope>
    <source>
        <strain evidence="10">X2_MaxBin.013</strain>
    </source>
</reference>
<dbReference type="GO" id="GO:0016410">
    <property type="term" value="F:N-acyltransferase activity"/>
    <property type="evidence" value="ECO:0007669"/>
    <property type="project" value="UniProtKB-UniRule"/>
</dbReference>
<evidence type="ECO:0000256" key="5">
    <source>
        <dbReference type="ARBA" id="ARBA00022989"/>
    </source>
</evidence>
<keyword evidence="5 8" id="KW-1133">Transmembrane helix</keyword>
<evidence type="ECO:0000256" key="6">
    <source>
        <dbReference type="ARBA" id="ARBA00023136"/>
    </source>
</evidence>
<dbReference type="Gene3D" id="3.60.110.10">
    <property type="entry name" value="Carbon-nitrogen hydrolase"/>
    <property type="match status" value="1"/>
</dbReference>
<keyword evidence="10" id="KW-0449">Lipoprotein</keyword>
<feature type="domain" description="CN hydrolase" evidence="9">
    <location>
        <begin position="207"/>
        <end position="446"/>
    </location>
</feature>
<dbReference type="PANTHER" id="PTHR38686:SF1">
    <property type="entry name" value="APOLIPOPROTEIN N-ACYLTRANSFERASE"/>
    <property type="match status" value="1"/>
</dbReference>
<keyword evidence="4 8" id="KW-0812">Transmembrane</keyword>
<dbReference type="AlphaFoldDB" id="A0A833L0N8"/>
<dbReference type="SUPFAM" id="SSF56317">
    <property type="entry name" value="Carbon-nitrogen hydrolase"/>
    <property type="match status" value="1"/>
</dbReference>
<comment type="caution">
    <text evidence="10">The sequence shown here is derived from an EMBL/GenBank/DDBJ whole genome shotgun (WGS) entry which is preliminary data.</text>
</comment>
<organism evidence="10 11">
    <name type="scientific">Candidatus Saganbacteria bacterium</name>
    <dbReference type="NCBI Taxonomy" id="2575572"/>
    <lineage>
        <taxon>Bacteria</taxon>
        <taxon>Bacillati</taxon>
        <taxon>Saganbacteria</taxon>
    </lineage>
</organism>
<dbReference type="InterPro" id="IPR036526">
    <property type="entry name" value="C-N_Hydrolase_sf"/>
</dbReference>
<evidence type="ECO:0000256" key="4">
    <source>
        <dbReference type="ARBA" id="ARBA00022692"/>
    </source>
</evidence>
<dbReference type="Pfam" id="PF20154">
    <property type="entry name" value="LNT_N"/>
    <property type="match status" value="1"/>
</dbReference>
<dbReference type="Pfam" id="PF00795">
    <property type="entry name" value="CN_hydrolase"/>
    <property type="match status" value="1"/>
</dbReference>
<evidence type="ECO:0000256" key="3">
    <source>
        <dbReference type="ARBA" id="ARBA00022679"/>
    </source>
</evidence>
<evidence type="ECO:0000256" key="2">
    <source>
        <dbReference type="ARBA" id="ARBA00022475"/>
    </source>
</evidence>
<dbReference type="Proteomes" id="UP000488506">
    <property type="component" value="Unassembled WGS sequence"/>
</dbReference>
<dbReference type="InterPro" id="IPR045378">
    <property type="entry name" value="LNT_N"/>
</dbReference>
<keyword evidence="6 8" id="KW-0472">Membrane</keyword>
<dbReference type="CDD" id="cd07571">
    <property type="entry name" value="ALP_N-acyl_transferase"/>
    <property type="match status" value="1"/>
</dbReference>
<comment type="caution">
    <text evidence="8">Lacks conserved residue(s) required for the propagation of feature annotation.</text>
</comment>
<comment type="function">
    <text evidence="8">Catalyzes the phospholipid dependent N-acylation of the N-terminal cysteine of apolipoprotein, the last step in lipoprotein maturation.</text>
</comment>
<dbReference type="PROSITE" id="PS50263">
    <property type="entry name" value="CN_HYDROLASE"/>
    <property type="match status" value="1"/>
</dbReference>
<evidence type="ECO:0000313" key="11">
    <source>
        <dbReference type="Proteomes" id="UP000488506"/>
    </source>
</evidence>
<comment type="similarity">
    <text evidence="8">Belongs to the CN hydrolase family. Apolipoprotein N-acyltransferase subfamily.</text>
</comment>
<name>A0A833L0N8_UNCSA</name>
<accession>A0A833L0N8</accession>
<dbReference type="NCBIfam" id="TIGR00546">
    <property type="entry name" value="lnt"/>
    <property type="match status" value="1"/>
</dbReference>
<gene>
    <name evidence="8" type="primary">lnt</name>
    <name evidence="10" type="ORF">FD145_1001</name>
</gene>
<keyword evidence="3 8" id="KW-0808">Transferase</keyword>
<dbReference type="EC" id="2.3.1.269" evidence="8"/>
<keyword evidence="2 8" id="KW-1003">Cell membrane</keyword>
<proteinExistence type="inferred from homology"/>
<evidence type="ECO:0000256" key="7">
    <source>
        <dbReference type="ARBA" id="ARBA00023315"/>
    </source>
</evidence>
<comment type="pathway">
    <text evidence="8">Protein modification; lipoprotein biosynthesis (N-acyl transfer).</text>
</comment>
<evidence type="ECO:0000313" key="10">
    <source>
        <dbReference type="EMBL" id="KAF0133889.1"/>
    </source>
</evidence>
<feature type="transmembrane region" description="Helical" evidence="8">
    <location>
        <begin position="6"/>
        <end position="30"/>
    </location>
</feature>
<dbReference type="PANTHER" id="PTHR38686">
    <property type="entry name" value="APOLIPOPROTEIN N-ACYLTRANSFERASE"/>
    <property type="match status" value="1"/>
</dbReference>
<feature type="transmembrane region" description="Helical" evidence="8">
    <location>
        <begin position="137"/>
        <end position="160"/>
    </location>
</feature>
<evidence type="ECO:0000259" key="9">
    <source>
        <dbReference type="PROSITE" id="PS50263"/>
    </source>
</evidence>
<dbReference type="GO" id="GO:0042158">
    <property type="term" value="P:lipoprotein biosynthetic process"/>
    <property type="evidence" value="ECO:0007669"/>
    <property type="project" value="UniProtKB-UniRule"/>
</dbReference>
<feature type="transmembrane region" description="Helical" evidence="8">
    <location>
        <begin position="67"/>
        <end position="94"/>
    </location>
</feature>
<dbReference type="UniPathway" id="UPA00666"/>
<feature type="transmembrane region" description="Helical" evidence="8">
    <location>
        <begin position="42"/>
        <end position="61"/>
    </location>
</feature>
<dbReference type="InterPro" id="IPR004563">
    <property type="entry name" value="Apolipo_AcylTrfase"/>
</dbReference>